<feature type="transmembrane region" description="Helical" evidence="2">
    <location>
        <begin position="20"/>
        <end position="36"/>
    </location>
</feature>
<feature type="compositionally biased region" description="Basic and acidic residues" evidence="1">
    <location>
        <begin position="213"/>
        <end position="222"/>
    </location>
</feature>
<evidence type="ECO:0000256" key="2">
    <source>
        <dbReference type="SAM" id="Phobius"/>
    </source>
</evidence>
<protein>
    <submittedName>
        <fullName evidence="3">Uncharacterized protein</fullName>
    </submittedName>
</protein>
<reference evidence="3" key="1">
    <citation type="submission" date="2020-09" db="EMBL/GenBank/DDBJ databases">
        <title>Genome-Enabled Discovery of Anthraquinone Biosynthesis in Senna tora.</title>
        <authorList>
            <person name="Kang S.-H."/>
            <person name="Pandey R.P."/>
            <person name="Lee C.-M."/>
            <person name="Sim J.-S."/>
            <person name="Jeong J.-T."/>
            <person name="Choi B.-S."/>
            <person name="Jung M."/>
            <person name="Ginzburg D."/>
            <person name="Zhao K."/>
            <person name="Won S.Y."/>
            <person name="Oh T.-J."/>
            <person name="Yu Y."/>
            <person name="Kim N.-H."/>
            <person name="Lee O.R."/>
            <person name="Lee T.-H."/>
            <person name="Bashyal P."/>
            <person name="Kim T.-S."/>
            <person name="Lee W.-H."/>
            <person name="Kawkins C."/>
            <person name="Kim C.-K."/>
            <person name="Kim J.S."/>
            <person name="Ahn B.O."/>
            <person name="Rhee S.Y."/>
            <person name="Sohng J.K."/>
        </authorList>
    </citation>
    <scope>NUCLEOTIDE SEQUENCE</scope>
    <source>
        <tissue evidence="3">Leaf</tissue>
    </source>
</reference>
<gene>
    <name evidence="3" type="ORF">G2W53_023026</name>
</gene>
<proteinExistence type="predicted"/>
<feature type="region of interest" description="Disordered" evidence="1">
    <location>
        <begin position="188"/>
        <end position="275"/>
    </location>
</feature>
<sequence length="326" mass="36057">MEAFNVQSTSTESPRSTSSTYSLCGWIITCMAGLNFTKNIKSTQNVDLPIWIAHMGLASYFLLVSFSTKILEPLNASITLFLELGAMMLTAKILLIKFLKSQKKGPTENLNPDDHSQDNLDENNENAEMADLESNVSAVGVNNENAEMADLENNDNAQVVVIILVVSEDQIQPLIVEDNGSPEIMENFEVDDEDSGGSGIENMENYEADSEDNGGRERRNIEVSDIDSEEQQQSQVVEENDSLNVEETNGEDFENQIEGEDSETDETKCEDSSTEINESDSTVILVSPLSHAALQEGHDIAFEEYVFSANASFRDLKLIVNDRCDL</sequence>
<feature type="transmembrane region" description="Helical" evidence="2">
    <location>
        <begin position="48"/>
        <end position="68"/>
    </location>
</feature>
<feature type="transmembrane region" description="Helical" evidence="2">
    <location>
        <begin position="74"/>
        <end position="95"/>
    </location>
</feature>
<comment type="caution">
    <text evidence="3">The sequence shown here is derived from an EMBL/GenBank/DDBJ whole genome shotgun (WGS) entry which is preliminary data.</text>
</comment>
<evidence type="ECO:0000313" key="4">
    <source>
        <dbReference type="Proteomes" id="UP000634136"/>
    </source>
</evidence>
<dbReference type="Proteomes" id="UP000634136">
    <property type="component" value="Unassembled WGS sequence"/>
</dbReference>
<keyword evidence="2" id="KW-1133">Transmembrane helix</keyword>
<evidence type="ECO:0000256" key="1">
    <source>
        <dbReference type="SAM" id="MobiDB-lite"/>
    </source>
</evidence>
<evidence type="ECO:0000313" key="3">
    <source>
        <dbReference type="EMBL" id="KAF7824882.1"/>
    </source>
</evidence>
<accession>A0A834TNR3</accession>
<dbReference type="AlphaFoldDB" id="A0A834TNR3"/>
<organism evidence="3 4">
    <name type="scientific">Senna tora</name>
    <dbReference type="NCBI Taxonomy" id="362788"/>
    <lineage>
        <taxon>Eukaryota</taxon>
        <taxon>Viridiplantae</taxon>
        <taxon>Streptophyta</taxon>
        <taxon>Embryophyta</taxon>
        <taxon>Tracheophyta</taxon>
        <taxon>Spermatophyta</taxon>
        <taxon>Magnoliopsida</taxon>
        <taxon>eudicotyledons</taxon>
        <taxon>Gunneridae</taxon>
        <taxon>Pentapetalae</taxon>
        <taxon>rosids</taxon>
        <taxon>fabids</taxon>
        <taxon>Fabales</taxon>
        <taxon>Fabaceae</taxon>
        <taxon>Caesalpinioideae</taxon>
        <taxon>Cassia clade</taxon>
        <taxon>Senna</taxon>
    </lineage>
</organism>
<dbReference type="EMBL" id="JAAIUW010000007">
    <property type="protein sequence ID" value="KAF7824882.1"/>
    <property type="molecule type" value="Genomic_DNA"/>
</dbReference>
<keyword evidence="2" id="KW-0472">Membrane</keyword>
<keyword evidence="2" id="KW-0812">Transmembrane</keyword>
<feature type="compositionally biased region" description="Acidic residues" evidence="1">
    <location>
        <begin position="248"/>
        <end position="264"/>
    </location>
</feature>
<keyword evidence="4" id="KW-1185">Reference proteome</keyword>
<name>A0A834TNR3_9FABA</name>